<keyword evidence="2" id="KW-1133">Transmembrane helix</keyword>
<feature type="transmembrane region" description="Helical" evidence="2">
    <location>
        <begin position="90"/>
        <end position="112"/>
    </location>
</feature>
<evidence type="ECO:0000313" key="3">
    <source>
        <dbReference type="EMBL" id="VAI01575.1"/>
    </source>
</evidence>
<evidence type="ECO:0000313" key="4">
    <source>
        <dbReference type="Proteomes" id="UP000324705"/>
    </source>
</evidence>
<gene>
    <name evidence="3" type="ORF">TRITD_4Bv1G012970</name>
</gene>
<protein>
    <submittedName>
        <fullName evidence="3">Uncharacterized protein</fullName>
    </submittedName>
</protein>
<dbReference type="AlphaFoldDB" id="A0A9R0W8T8"/>
<sequence>MSDPSEFLCIGQILVAVEHLVVDMRPSWVPPVPVVGAAGPCSRELYGSLGGGGRRGSRFERGLRRLFHVLECQLRGGLVSLRPLGPRRRVPPLGVVVVVVPLLPVAMAMAMVGAAGRILVVVGVGGVAVEAHGDVFVGADLEEHHLAALEAGQRGGEPLHELGVDAAAGAELGGGGREAPAEPGGEEGAGLLQLGEVPAARRRVAEPRRRLPQLLGAVAVRVVEQGGAVGEERAVGVEQ</sequence>
<keyword evidence="2" id="KW-0812">Transmembrane</keyword>
<organism evidence="3 4">
    <name type="scientific">Triticum turgidum subsp. durum</name>
    <name type="common">Durum wheat</name>
    <name type="synonym">Triticum durum</name>
    <dbReference type="NCBI Taxonomy" id="4567"/>
    <lineage>
        <taxon>Eukaryota</taxon>
        <taxon>Viridiplantae</taxon>
        <taxon>Streptophyta</taxon>
        <taxon>Embryophyta</taxon>
        <taxon>Tracheophyta</taxon>
        <taxon>Spermatophyta</taxon>
        <taxon>Magnoliopsida</taxon>
        <taxon>Liliopsida</taxon>
        <taxon>Poales</taxon>
        <taxon>Poaceae</taxon>
        <taxon>BOP clade</taxon>
        <taxon>Pooideae</taxon>
        <taxon>Triticodae</taxon>
        <taxon>Triticeae</taxon>
        <taxon>Triticinae</taxon>
        <taxon>Triticum</taxon>
    </lineage>
</organism>
<evidence type="ECO:0000256" key="2">
    <source>
        <dbReference type="SAM" id="Phobius"/>
    </source>
</evidence>
<proteinExistence type="predicted"/>
<accession>A0A9R0W8T8</accession>
<dbReference type="Gramene" id="TRITD4Bv1G012970.1">
    <property type="protein sequence ID" value="TRITD4Bv1G012970.1"/>
    <property type="gene ID" value="TRITD4Bv1G012970"/>
</dbReference>
<evidence type="ECO:0000256" key="1">
    <source>
        <dbReference type="SAM" id="MobiDB-lite"/>
    </source>
</evidence>
<keyword evidence="2" id="KW-0472">Membrane</keyword>
<dbReference type="EMBL" id="LT934118">
    <property type="protein sequence ID" value="VAI01575.1"/>
    <property type="molecule type" value="Genomic_DNA"/>
</dbReference>
<reference evidence="3 4" key="1">
    <citation type="submission" date="2017-09" db="EMBL/GenBank/DDBJ databases">
        <authorList>
            <consortium name="International Durum Wheat Genome Sequencing Consortium (IDWGSC)"/>
            <person name="Milanesi L."/>
        </authorList>
    </citation>
    <scope>NUCLEOTIDE SEQUENCE [LARGE SCALE GENOMIC DNA]</scope>
    <source>
        <strain evidence="4">cv. Svevo</strain>
    </source>
</reference>
<feature type="region of interest" description="Disordered" evidence="1">
    <location>
        <begin position="170"/>
        <end position="190"/>
    </location>
</feature>
<dbReference type="Proteomes" id="UP000324705">
    <property type="component" value="Chromosome 4B"/>
</dbReference>
<keyword evidence="4" id="KW-1185">Reference proteome</keyword>
<name>A0A9R0W8T8_TRITD</name>